<name>A0ABY3PM36_9CYAN</name>
<evidence type="ECO:0000313" key="1">
    <source>
        <dbReference type="EMBL" id="UFP94690.1"/>
    </source>
</evidence>
<sequence length="46" mass="5151">MKAFPIKVPGEIAERETGKHRPARVQAFSDFMVALAARLQRRGIAE</sequence>
<dbReference type="Proteomes" id="UP001054846">
    <property type="component" value="Chromosome"/>
</dbReference>
<keyword evidence="2" id="KW-1185">Reference proteome</keyword>
<gene>
    <name evidence="1" type="ORF">ISF26_00060</name>
</gene>
<organism evidence="1 2">
    <name type="scientific">Gloeobacter morelensis MG652769</name>
    <dbReference type="NCBI Taxonomy" id="2781736"/>
    <lineage>
        <taxon>Bacteria</taxon>
        <taxon>Bacillati</taxon>
        <taxon>Cyanobacteriota</taxon>
        <taxon>Cyanophyceae</taxon>
        <taxon>Gloeobacterales</taxon>
        <taxon>Gloeobacteraceae</taxon>
        <taxon>Gloeobacter</taxon>
        <taxon>Gloeobacter morelensis</taxon>
    </lineage>
</organism>
<evidence type="ECO:0000313" key="2">
    <source>
        <dbReference type="Proteomes" id="UP001054846"/>
    </source>
</evidence>
<accession>A0ABY3PM36</accession>
<reference evidence="1 2" key="1">
    <citation type="journal article" date="2021" name="Genome Biol. Evol.">
        <title>Complete Genome Sequencing of a Novel Gloeobacter Species from a Waterfall Cave in Mexico.</title>
        <authorList>
            <person name="Saw J.H."/>
            <person name="Cardona T."/>
            <person name="Montejano G."/>
        </authorList>
    </citation>
    <scope>NUCLEOTIDE SEQUENCE [LARGE SCALE GENOMIC DNA]</scope>
    <source>
        <strain evidence="1">MG652769</strain>
    </source>
</reference>
<protein>
    <submittedName>
        <fullName evidence="1">Uncharacterized protein</fullName>
    </submittedName>
</protein>
<proteinExistence type="predicted"/>
<dbReference type="RefSeq" id="WP_230841743.1">
    <property type="nucleotide sequence ID" value="NZ_CP063845.1"/>
</dbReference>
<dbReference type="EMBL" id="CP063845">
    <property type="protein sequence ID" value="UFP94690.1"/>
    <property type="molecule type" value="Genomic_DNA"/>
</dbReference>